<evidence type="ECO:0000313" key="2">
    <source>
        <dbReference type="EMBL" id="RBQ23731.1"/>
    </source>
</evidence>
<evidence type="ECO:0000256" key="1">
    <source>
        <dbReference type="SAM" id="MobiDB-lite"/>
    </source>
</evidence>
<dbReference type="AlphaFoldDB" id="A0A366MBW8"/>
<sequence>MDKNEAKDKMHTMVKNDLKNAVKDVKNDTKDAKRDADK</sequence>
<feature type="region of interest" description="Disordered" evidence="1">
    <location>
        <begin position="1"/>
        <end position="38"/>
    </location>
</feature>
<gene>
    <name evidence="2" type="ORF">ALNOE001_08040</name>
</gene>
<evidence type="ECO:0000313" key="3">
    <source>
        <dbReference type="Proteomes" id="UP000253099"/>
    </source>
</evidence>
<organism evidence="2 3">
    <name type="scientific">Candidatus Methanobinarius endosymbioticus</name>
    <dbReference type="NCBI Taxonomy" id="2006182"/>
    <lineage>
        <taxon>Archaea</taxon>
        <taxon>Methanobacteriati</taxon>
        <taxon>Methanobacteriota</taxon>
        <taxon>Methanomada group</taxon>
        <taxon>Methanobacteria</taxon>
        <taxon>Methanobacteriales</taxon>
        <taxon>Methanobacteriaceae</taxon>
        <taxon>Candidatus Methanobinarius</taxon>
    </lineage>
</organism>
<keyword evidence="3" id="KW-1185">Reference proteome</keyword>
<comment type="caution">
    <text evidence="2">The sequence shown here is derived from an EMBL/GenBank/DDBJ whole genome shotgun (WGS) entry which is preliminary data.</text>
</comment>
<proteinExistence type="predicted"/>
<dbReference type="EMBL" id="NIZT01000020">
    <property type="protein sequence ID" value="RBQ23731.1"/>
    <property type="molecule type" value="Genomic_DNA"/>
</dbReference>
<dbReference type="Proteomes" id="UP000253099">
    <property type="component" value="Unassembled WGS sequence"/>
</dbReference>
<reference evidence="2 3" key="1">
    <citation type="submission" date="2018-06" db="EMBL/GenBank/DDBJ databases">
        <title>Genomic insight into two independent archaeal endosymbiosis events.</title>
        <authorList>
            <person name="Lind A.E."/>
            <person name="Lewis W.H."/>
            <person name="Spang A."/>
            <person name="Guy L."/>
            <person name="Embley M.T."/>
            <person name="Ettema T.J.G."/>
        </authorList>
    </citation>
    <scope>NUCLEOTIDE SEQUENCE [LARGE SCALE GENOMIC DNA]</scope>
    <source>
        <strain evidence="2">NOE</strain>
    </source>
</reference>
<accession>A0A366MBW8</accession>
<protein>
    <submittedName>
        <fullName evidence="2">Uncharacterized protein</fullName>
    </submittedName>
</protein>
<name>A0A366MBW8_9EURY</name>